<dbReference type="Proteomes" id="UP000218334">
    <property type="component" value="Unassembled WGS sequence"/>
</dbReference>
<evidence type="ECO:0000313" key="1">
    <source>
        <dbReference type="EMBL" id="PBK72064.1"/>
    </source>
</evidence>
<organism evidence="1 2">
    <name type="scientific">Armillaria solidipes</name>
    <dbReference type="NCBI Taxonomy" id="1076256"/>
    <lineage>
        <taxon>Eukaryota</taxon>
        <taxon>Fungi</taxon>
        <taxon>Dikarya</taxon>
        <taxon>Basidiomycota</taxon>
        <taxon>Agaricomycotina</taxon>
        <taxon>Agaricomycetes</taxon>
        <taxon>Agaricomycetidae</taxon>
        <taxon>Agaricales</taxon>
        <taxon>Marasmiineae</taxon>
        <taxon>Physalacriaceae</taxon>
        <taxon>Armillaria</taxon>
    </lineage>
</organism>
<proteinExistence type="predicted"/>
<gene>
    <name evidence="1" type="ORF">ARMSODRAFT_741401</name>
</gene>
<dbReference type="EMBL" id="KZ293422">
    <property type="protein sequence ID" value="PBK72064.1"/>
    <property type="molecule type" value="Genomic_DNA"/>
</dbReference>
<reference evidence="2" key="1">
    <citation type="journal article" date="2017" name="Nat. Ecol. Evol.">
        <title>Genome expansion and lineage-specific genetic innovations in the forest pathogenic fungi Armillaria.</title>
        <authorList>
            <person name="Sipos G."/>
            <person name="Prasanna A.N."/>
            <person name="Walter M.C."/>
            <person name="O'Connor E."/>
            <person name="Balint B."/>
            <person name="Krizsan K."/>
            <person name="Kiss B."/>
            <person name="Hess J."/>
            <person name="Varga T."/>
            <person name="Slot J."/>
            <person name="Riley R."/>
            <person name="Boka B."/>
            <person name="Rigling D."/>
            <person name="Barry K."/>
            <person name="Lee J."/>
            <person name="Mihaltcheva S."/>
            <person name="LaButti K."/>
            <person name="Lipzen A."/>
            <person name="Waldron R."/>
            <person name="Moloney N.M."/>
            <person name="Sperisen C."/>
            <person name="Kredics L."/>
            <person name="Vagvoelgyi C."/>
            <person name="Patrignani A."/>
            <person name="Fitzpatrick D."/>
            <person name="Nagy I."/>
            <person name="Doyle S."/>
            <person name="Anderson J.B."/>
            <person name="Grigoriev I.V."/>
            <person name="Gueldener U."/>
            <person name="Muensterkoetter M."/>
            <person name="Nagy L.G."/>
        </authorList>
    </citation>
    <scope>NUCLEOTIDE SEQUENCE [LARGE SCALE GENOMIC DNA]</scope>
    <source>
        <strain evidence="2">28-4</strain>
    </source>
</reference>
<dbReference type="Gene3D" id="3.40.50.1460">
    <property type="match status" value="1"/>
</dbReference>
<name>A0A2H3BSZ5_9AGAR</name>
<keyword evidence="2" id="KW-1185">Reference proteome</keyword>
<dbReference type="AlphaFoldDB" id="A0A2H3BSZ5"/>
<sequence length="85" mass="9433">MIYKATVPCRSVPRKSPSLTRSAPHCVDASRFWSVLIGIDAYERNPLRGCVQDALLIRSFLIDDLGQKNVYNVSSAPRTQSLANP</sequence>
<evidence type="ECO:0000313" key="2">
    <source>
        <dbReference type="Proteomes" id="UP000218334"/>
    </source>
</evidence>
<protein>
    <submittedName>
        <fullName evidence="1">Uncharacterized protein</fullName>
    </submittedName>
</protein>
<accession>A0A2H3BSZ5</accession>